<name>A0A5N5MDL1_9ROSI</name>
<proteinExistence type="predicted"/>
<organism evidence="1 2">
    <name type="scientific">Salix brachista</name>
    <dbReference type="NCBI Taxonomy" id="2182728"/>
    <lineage>
        <taxon>Eukaryota</taxon>
        <taxon>Viridiplantae</taxon>
        <taxon>Streptophyta</taxon>
        <taxon>Embryophyta</taxon>
        <taxon>Tracheophyta</taxon>
        <taxon>Spermatophyta</taxon>
        <taxon>Magnoliopsida</taxon>
        <taxon>eudicotyledons</taxon>
        <taxon>Gunneridae</taxon>
        <taxon>Pentapetalae</taxon>
        <taxon>rosids</taxon>
        <taxon>fabids</taxon>
        <taxon>Malpighiales</taxon>
        <taxon>Salicaceae</taxon>
        <taxon>Saliceae</taxon>
        <taxon>Salix</taxon>
    </lineage>
</organism>
<accession>A0A5N5MDL1</accession>
<gene>
    <name evidence="1" type="ORF">DKX38_010458</name>
</gene>
<dbReference type="Proteomes" id="UP000326939">
    <property type="component" value="Chromosome 6"/>
</dbReference>
<dbReference type="AlphaFoldDB" id="A0A5N5MDL1"/>
<protein>
    <submittedName>
        <fullName evidence="1">Uncharacterized protein</fullName>
    </submittedName>
</protein>
<dbReference type="EMBL" id="VDCV01000006">
    <property type="protein sequence ID" value="KAB5553147.1"/>
    <property type="molecule type" value="Genomic_DNA"/>
</dbReference>
<comment type="caution">
    <text evidence="1">The sequence shown here is derived from an EMBL/GenBank/DDBJ whole genome shotgun (WGS) entry which is preliminary data.</text>
</comment>
<evidence type="ECO:0000313" key="2">
    <source>
        <dbReference type="Proteomes" id="UP000326939"/>
    </source>
</evidence>
<keyword evidence="2" id="KW-1185">Reference proteome</keyword>
<reference evidence="2" key="1">
    <citation type="journal article" date="2019" name="Gigascience">
        <title>De novo genome assembly of the endangered Acer yangbiense, a plant species with extremely small populations endemic to Yunnan Province, China.</title>
        <authorList>
            <person name="Yang J."/>
            <person name="Wariss H.M."/>
            <person name="Tao L."/>
            <person name="Zhang R."/>
            <person name="Yun Q."/>
            <person name="Hollingsworth P."/>
            <person name="Dao Z."/>
            <person name="Luo G."/>
            <person name="Guo H."/>
            <person name="Ma Y."/>
            <person name="Sun W."/>
        </authorList>
    </citation>
    <scope>NUCLEOTIDE SEQUENCE [LARGE SCALE GENOMIC DNA]</scope>
    <source>
        <strain evidence="2">cv. br00</strain>
    </source>
</reference>
<evidence type="ECO:0000313" key="1">
    <source>
        <dbReference type="EMBL" id="KAB5553147.1"/>
    </source>
</evidence>
<sequence>MFTFSEAEGISHRRGQLSSSSPPGLLPFAFLRYSYSEHEWISISDLWLKKSKEVSLAMKLALPVPTICIFFTNSIFTTILYYTHQSAEELPHLRNGAVLISSLPIQVRLPLNQRVKSKLPGITMWSSISVL</sequence>